<dbReference type="Gene3D" id="1.10.10.10">
    <property type="entry name" value="Winged helix-like DNA-binding domain superfamily/Winged helix DNA-binding domain"/>
    <property type="match status" value="1"/>
</dbReference>
<organism evidence="5 6">
    <name type="scientific">Inquilinus ginsengisoli</name>
    <dbReference type="NCBI Taxonomy" id="363840"/>
    <lineage>
        <taxon>Bacteria</taxon>
        <taxon>Pseudomonadati</taxon>
        <taxon>Pseudomonadota</taxon>
        <taxon>Alphaproteobacteria</taxon>
        <taxon>Rhodospirillales</taxon>
        <taxon>Rhodospirillaceae</taxon>
        <taxon>Inquilinus</taxon>
    </lineage>
</organism>
<dbReference type="SUPFAM" id="SSF46894">
    <property type="entry name" value="C-terminal effector domain of the bipartite response regulators"/>
    <property type="match status" value="1"/>
</dbReference>
<dbReference type="PRINTS" id="PR00038">
    <property type="entry name" value="HTHLUXR"/>
</dbReference>
<dbReference type="PANTHER" id="PTHR44688:SF16">
    <property type="entry name" value="DNA-BINDING TRANSCRIPTIONAL ACTIVATOR DEVR_DOSR"/>
    <property type="match status" value="1"/>
</dbReference>
<name>A0ABU1JR03_9PROT</name>
<evidence type="ECO:0000256" key="2">
    <source>
        <dbReference type="ARBA" id="ARBA00023125"/>
    </source>
</evidence>
<proteinExistence type="predicted"/>
<evidence type="ECO:0000313" key="5">
    <source>
        <dbReference type="EMBL" id="MDR6290459.1"/>
    </source>
</evidence>
<dbReference type="Gene3D" id="3.30.450.80">
    <property type="entry name" value="Transcription factor LuxR-like, autoinducer-binding domain"/>
    <property type="match status" value="1"/>
</dbReference>
<reference evidence="5 6" key="1">
    <citation type="submission" date="2023-07" db="EMBL/GenBank/DDBJ databases">
        <title>Sorghum-associated microbial communities from plants grown in Nebraska, USA.</title>
        <authorList>
            <person name="Schachtman D."/>
        </authorList>
    </citation>
    <scope>NUCLEOTIDE SEQUENCE [LARGE SCALE GENOMIC DNA]</scope>
    <source>
        <strain evidence="5 6">584</strain>
    </source>
</reference>
<evidence type="ECO:0000256" key="3">
    <source>
        <dbReference type="ARBA" id="ARBA00023163"/>
    </source>
</evidence>
<keyword evidence="2 5" id="KW-0238">DNA-binding</keyword>
<dbReference type="EMBL" id="JAVDPW010000005">
    <property type="protein sequence ID" value="MDR6290459.1"/>
    <property type="molecule type" value="Genomic_DNA"/>
</dbReference>
<dbReference type="SMART" id="SM00421">
    <property type="entry name" value="HTH_LUXR"/>
    <property type="match status" value="1"/>
</dbReference>
<dbReference type="InterPro" id="IPR005143">
    <property type="entry name" value="TF_LuxR_autoind-bd_dom"/>
</dbReference>
<evidence type="ECO:0000256" key="1">
    <source>
        <dbReference type="ARBA" id="ARBA00023015"/>
    </source>
</evidence>
<keyword evidence="1" id="KW-0805">Transcription regulation</keyword>
<dbReference type="CDD" id="cd06170">
    <property type="entry name" value="LuxR_C_like"/>
    <property type="match status" value="1"/>
</dbReference>
<dbReference type="InterPro" id="IPR016032">
    <property type="entry name" value="Sig_transdc_resp-reg_C-effctor"/>
</dbReference>
<dbReference type="InterPro" id="IPR000792">
    <property type="entry name" value="Tscrpt_reg_LuxR_C"/>
</dbReference>
<sequence>MEQTIQDYGLNHFAYVSFPSGAEADAPLVLTTYPDSWVERYGENRYDRIDPVIARAVGTMLPFAWTIESFKDPLTRKQKAFLEEAAEAGIRRGLTIPIHDRQGKASSLTLTEFGIEPDFQRCIDRHQHALHLIALHLHAKLRQDDHPEPRTRPSLTPREIDCLQWAAKGKSASDIADIMRISRRTVVFHTENAKQKFGVATLSQAIARGLMHDIIIFA</sequence>
<comment type="caution">
    <text evidence="5">The sequence shown here is derived from an EMBL/GenBank/DDBJ whole genome shotgun (WGS) entry which is preliminary data.</text>
</comment>
<evidence type="ECO:0000313" key="6">
    <source>
        <dbReference type="Proteomes" id="UP001262410"/>
    </source>
</evidence>
<gene>
    <name evidence="5" type="ORF">E9232_002985</name>
</gene>
<feature type="domain" description="HTH luxR-type" evidence="4">
    <location>
        <begin position="148"/>
        <end position="213"/>
    </location>
</feature>
<dbReference type="PANTHER" id="PTHR44688">
    <property type="entry name" value="DNA-BINDING TRANSCRIPTIONAL ACTIVATOR DEVR_DOSR"/>
    <property type="match status" value="1"/>
</dbReference>
<dbReference type="InterPro" id="IPR036388">
    <property type="entry name" value="WH-like_DNA-bd_sf"/>
</dbReference>
<keyword evidence="3" id="KW-0804">Transcription</keyword>
<dbReference type="GO" id="GO:0003677">
    <property type="term" value="F:DNA binding"/>
    <property type="evidence" value="ECO:0007669"/>
    <property type="project" value="UniProtKB-KW"/>
</dbReference>
<dbReference type="PROSITE" id="PS00622">
    <property type="entry name" value="HTH_LUXR_1"/>
    <property type="match status" value="1"/>
</dbReference>
<dbReference type="Pfam" id="PF03472">
    <property type="entry name" value="Autoind_bind"/>
    <property type="match status" value="1"/>
</dbReference>
<keyword evidence="6" id="KW-1185">Reference proteome</keyword>
<dbReference type="InterPro" id="IPR036693">
    <property type="entry name" value="TF_LuxR_autoind-bd_dom_sf"/>
</dbReference>
<dbReference type="Pfam" id="PF00196">
    <property type="entry name" value="GerE"/>
    <property type="match status" value="1"/>
</dbReference>
<dbReference type="SUPFAM" id="SSF75516">
    <property type="entry name" value="Pheromone-binding domain of LuxR-like quorum-sensing transcription factors"/>
    <property type="match status" value="1"/>
</dbReference>
<accession>A0ABU1JR03</accession>
<evidence type="ECO:0000259" key="4">
    <source>
        <dbReference type="PROSITE" id="PS50043"/>
    </source>
</evidence>
<dbReference type="PROSITE" id="PS50043">
    <property type="entry name" value="HTH_LUXR_2"/>
    <property type="match status" value="1"/>
</dbReference>
<protein>
    <submittedName>
        <fullName evidence="5">DNA-binding CsgD family transcriptional regulator</fullName>
    </submittedName>
</protein>
<dbReference type="Proteomes" id="UP001262410">
    <property type="component" value="Unassembled WGS sequence"/>
</dbReference>